<feature type="region of interest" description="Disordered" evidence="1">
    <location>
        <begin position="214"/>
        <end position="244"/>
    </location>
</feature>
<sequence length="342" mass="37479">MSMRSTLKSSVNPDWASFASLARTGEGKLTLRRPDSEAEIQGAALDLYARDMNGAGDVQHKWRRGGANADLDDPILYDARRTHRESLSPALLEDRECRSAHAGLQKKTCGGAQTGYGGLNVRGRGDPQRMEIKARVLISTSALSTDSDANGRQHRRGNNQNSMEYGGDCGVGVNSTHQGFDLNEEDLVPPQSLESMSTSARARRRCGKLQRAEIKQTSISTPSSWQQVGKAAGSHGFPEEERRRPVRLAKVDGDARSGGSPYVRILVCTPRAIWGSRGTRLAFMRRGDIEVVVNRTWREGRGVVANVCHAVDTVRMPRSANVGASDCRTTLCISRRCEREDT</sequence>
<evidence type="ECO:0000313" key="2">
    <source>
        <dbReference type="EMBL" id="KAJ7731742.1"/>
    </source>
</evidence>
<organism evidence="2 3">
    <name type="scientific">Mycena metata</name>
    <dbReference type="NCBI Taxonomy" id="1033252"/>
    <lineage>
        <taxon>Eukaryota</taxon>
        <taxon>Fungi</taxon>
        <taxon>Dikarya</taxon>
        <taxon>Basidiomycota</taxon>
        <taxon>Agaricomycotina</taxon>
        <taxon>Agaricomycetes</taxon>
        <taxon>Agaricomycetidae</taxon>
        <taxon>Agaricales</taxon>
        <taxon>Marasmiineae</taxon>
        <taxon>Mycenaceae</taxon>
        <taxon>Mycena</taxon>
    </lineage>
</organism>
<feature type="region of interest" description="Disordered" evidence="1">
    <location>
        <begin position="143"/>
        <end position="164"/>
    </location>
</feature>
<reference evidence="2" key="1">
    <citation type="submission" date="2023-03" db="EMBL/GenBank/DDBJ databases">
        <title>Massive genome expansion in bonnet fungi (Mycena s.s.) driven by repeated elements and novel gene families across ecological guilds.</title>
        <authorList>
            <consortium name="Lawrence Berkeley National Laboratory"/>
            <person name="Harder C.B."/>
            <person name="Miyauchi S."/>
            <person name="Viragh M."/>
            <person name="Kuo A."/>
            <person name="Thoen E."/>
            <person name="Andreopoulos B."/>
            <person name="Lu D."/>
            <person name="Skrede I."/>
            <person name="Drula E."/>
            <person name="Henrissat B."/>
            <person name="Morin E."/>
            <person name="Kohler A."/>
            <person name="Barry K."/>
            <person name="LaButti K."/>
            <person name="Morin E."/>
            <person name="Salamov A."/>
            <person name="Lipzen A."/>
            <person name="Mereny Z."/>
            <person name="Hegedus B."/>
            <person name="Baldrian P."/>
            <person name="Stursova M."/>
            <person name="Weitz H."/>
            <person name="Taylor A."/>
            <person name="Grigoriev I.V."/>
            <person name="Nagy L.G."/>
            <person name="Martin F."/>
            <person name="Kauserud H."/>
        </authorList>
    </citation>
    <scope>NUCLEOTIDE SEQUENCE</scope>
    <source>
        <strain evidence="2">CBHHK182m</strain>
    </source>
</reference>
<name>A0AAD7MUV7_9AGAR</name>
<protein>
    <submittedName>
        <fullName evidence="2">Uncharacterized protein</fullName>
    </submittedName>
</protein>
<gene>
    <name evidence="2" type="ORF">B0H16DRAFT_1468914</name>
</gene>
<evidence type="ECO:0000313" key="3">
    <source>
        <dbReference type="Proteomes" id="UP001215598"/>
    </source>
</evidence>
<proteinExistence type="predicted"/>
<keyword evidence="3" id="KW-1185">Reference proteome</keyword>
<accession>A0AAD7MUV7</accession>
<dbReference type="EMBL" id="JARKIB010000150">
    <property type="protein sequence ID" value="KAJ7731742.1"/>
    <property type="molecule type" value="Genomic_DNA"/>
</dbReference>
<dbReference type="Proteomes" id="UP001215598">
    <property type="component" value="Unassembled WGS sequence"/>
</dbReference>
<dbReference type="AlphaFoldDB" id="A0AAD7MUV7"/>
<evidence type="ECO:0000256" key="1">
    <source>
        <dbReference type="SAM" id="MobiDB-lite"/>
    </source>
</evidence>
<comment type="caution">
    <text evidence="2">The sequence shown here is derived from an EMBL/GenBank/DDBJ whole genome shotgun (WGS) entry which is preliminary data.</text>
</comment>
<feature type="compositionally biased region" description="Polar residues" evidence="1">
    <location>
        <begin position="215"/>
        <end position="227"/>
    </location>
</feature>